<reference evidence="3" key="2">
    <citation type="journal article" date="2015" name="Data Brief">
        <title>Shoot transcriptome of the giant reed, Arundo donax.</title>
        <authorList>
            <person name="Barrero R.A."/>
            <person name="Guerrero F.D."/>
            <person name="Moolhuijzen P."/>
            <person name="Goolsby J.A."/>
            <person name="Tidwell J."/>
            <person name="Bellgard S.E."/>
            <person name="Bellgard M.I."/>
        </authorList>
    </citation>
    <scope>NUCLEOTIDE SEQUENCE</scope>
    <source>
        <tissue evidence="3">Shoot tissue taken approximately 20 cm above the soil surface</tissue>
    </source>
</reference>
<feature type="chain" id="PRO_5002062563" evidence="2">
    <location>
        <begin position="29"/>
        <end position="85"/>
    </location>
</feature>
<reference evidence="3" key="1">
    <citation type="submission" date="2014-09" db="EMBL/GenBank/DDBJ databases">
        <authorList>
            <person name="Magalhaes I.L.F."/>
            <person name="Oliveira U."/>
            <person name="Santos F.R."/>
            <person name="Vidigal T.H.D.A."/>
            <person name="Brescovit A.D."/>
            <person name="Santos A.J."/>
        </authorList>
    </citation>
    <scope>NUCLEOTIDE SEQUENCE</scope>
    <source>
        <tissue evidence="3">Shoot tissue taken approximately 20 cm above the soil surface</tissue>
    </source>
</reference>
<dbReference type="AlphaFoldDB" id="A0A0A9GG36"/>
<feature type="signal peptide" evidence="2">
    <location>
        <begin position="1"/>
        <end position="28"/>
    </location>
</feature>
<proteinExistence type="predicted"/>
<protein>
    <submittedName>
        <fullName evidence="3">Uncharacterized protein</fullName>
    </submittedName>
</protein>
<keyword evidence="1" id="KW-1133">Transmembrane helix</keyword>
<feature type="transmembrane region" description="Helical" evidence="1">
    <location>
        <begin position="52"/>
        <end position="72"/>
    </location>
</feature>
<keyword evidence="1" id="KW-0472">Membrane</keyword>
<accession>A0A0A9GG36</accession>
<sequence>MSGSWALFLFSLGSLSLFLVFITGLVAGEEGPSFRITPLQSIDRVLFLYEFFSAHSLIIAVLPIKVVLLDTIQTRLVHRISHPFH</sequence>
<evidence type="ECO:0000256" key="2">
    <source>
        <dbReference type="SAM" id="SignalP"/>
    </source>
</evidence>
<keyword evidence="1" id="KW-0812">Transmembrane</keyword>
<dbReference type="EMBL" id="GBRH01176380">
    <property type="protein sequence ID" value="JAE21516.1"/>
    <property type="molecule type" value="Transcribed_RNA"/>
</dbReference>
<name>A0A0A9GG36_ARUDO</name>
<evidence type="ECO:0000256" key="1">
    <source>
        <dbReference type="SAM" id="Phobius"/>
    </source>
</evidence>
<keyword evidence="2" id="KW-0732">Signal</keyword>
<evidence type="ECO:0000313" key="3">
    <source>
        <dbReference type="EMBL" id="JAE21516.1"/>
    </source>
</evidence>
<organism evidence="3">
    <name type="scientific">Arundo donax</name>
    <name type="common">Giant reed</name>
    <name type="synonym">Donax arundinaceus</name>
    <dbReference type="NCBI Taxonomy" id="35708"/>
    <lineage>
        <taxon>Eukaryota</taxon>
        <taxon>Viridiplantae</taxon>
        <taxon>Streptophyta</taxon>
        <taxon>Embryophyta</taxon>
        <taxon>Tracheophyta</taxon>
        <taxon>Spermatophyta</taxon>
        <taxon>Magnoliopsida</taxon>
        <taxon>Liliopsida</taxon>
        <taxon>Poales</taxon>
        <taxon>Poaceae</taxon>
        <taxon>PACMAD clade</taxon>
        <taxon>Arundinoideae</taxon>
        <taxon>Arundineae</taxon>
        <taxon>Arundo</taxon>
    </lineage>
</organism>